<dbReference type="GO" id="GO:0051721">
    <property type="term" value="F:protein phosphatase 2A binding"/>
    <property type="evidence" value="ECO:0007669"/>
    <property type="project" value="TreeGrafter"/>
</dbReference>
<sequence length="360" mass="41800">MSNTIDDIDLENSTASTLFDKGWKFQQELEKASDECSPEYDQKRKKTIIILQKCESMLDELGIFSENESLEEISANELRYFINDALIAWLFSKVNSPKPEQRLPSLQESKKYYLKYLNLTYNYGIHKFRMEKFDANKNENSNNFSETKAGRQAAFDESLINQAHDRNEKIKRYREQKELEAKLSACQVVLLKPHIDEEQKSEIYNIYIKYWLNKTLDELKIINDEINILHSFGKEQERPVVHRLQGATGGLPPAGKPYIITKDAMQAKVFGAGYPSVPVYSIEEFYDQLADKGMMPHCGVPPKDPVQIGKGVTESQKQEEKAEKDLLEDRDDEAELRKQREWDEFKDDNKRGAGNRYNRS</sequence>
<reference evidence="2" key="1">
    <citation type="submission" date="2021-02" db="EMBL/GenBank/DDBJ databases">
        <authorList>
            <person name="Nowell W R."/>
        </authorList>
    </citation>
    <scope>NUCLEOTIDE SEQUENCE</scope>
    <source>
        <strain evidence="2">Ploen Becks lab</strain>
    </source>
</reference>
<dbReference type="GO" id="GO:0035303">
    <property type="term" value="P:regulation of dephosphorylation"/>
    <property type="evidence" value="ECO:0007669"/>
    <property type="project" value="TreeGrafter"/>
</dbReference>
<organism evidence="2 3">
    <name type="scientific">Brachionus calyciflorus</name>
    <dbReference type="NCBI Taxonomy" id="104777"/>
    <lineage>
        <taxon>Eukaryota</taxon>
        <taxon>Metazoa</taxon>
        <taxon>Spiralia</taxon>
        <taxon>Gnathifera</taxon>
        <taxon>Rotifera</taxon>
        <taxon>Eurotatoria</taxon>
        <taxon>Monogononta</taxon>
        <taxon>Pseudotrocha</taxon>
        <taxon>Ploima</taxon>
        <taxon>Brachionidae</taxon>
        <taxon>Brachionus</taxon>
    </lineage>
</organism>
<dbReference type="EMBL" id="CAJNOC010000548">
    <property type="protein sequence ID" value="CAF0775286.1"/>
    <property type="molecule type" value="Genomic_DNA"/>
</dbReference>
<evidence type="ECO:0008006" key="4">
    <source>
        <dbReference type="Google" id="ProtNLM"/>
    </source>
</evidence>
<protein>
    <recommendedName>
        <fullName evidence="4">Immunoglobulin-binding protein 1</fullName>
    </recommendedName>
</protein>
<evidence type="ECO:0000313" key="3">
    <source>
        <dbReference type="Proteomes" id="UP000663879"/>
    </source>
</evidence>
<dbReference type="PANTHER" id="PTHR10933">
    <property type="entry name" value="IMMUNOGLOBULIN-BINDING PROTEIN 1"/>
    <property type="match status" value="1"/>
</dbReference>
<comment type="caution">
    <text evidence="2">The sequence shown here is derived from an EMBL/GenBank/DDBJ whole genome shotgun (WGS) entry which is preliminary data.</text>
</comment>
<feature type="compositionally biased region" description="Basic and acidic residues" evidence="1">
    <location>
        <begin position="335"/>
        <end position="351"/>
    </location>
</feature>
<dbReference type="OrthoDB" id="10261753at2759"/>
<evidence type="ECO:0000256" key="1">
    <source>
        <dbReference type="SAM" id="MobiDB-lite"/>
    </source>
</evidence>
<feature type="compositionally biased region" description="Basic and acidic residues" evidence="1">
    <location>
        <begin position="316"/>
        <end position="327"/>
    </location>
</feature>
<proteinExistence type="predicted"/>
<name>A0A813R3A4_9BILA</name>
<dbReference type="GO" id="GO:0005829">
    <property type="term" value="C:cytosol"/>
    <property type="evidence" value="ECO:0007669"/>
    <property type="project" value="TreeGrafter"/>
</dbReference>
<dbReference type="Pfam" id="PF04177">
    <property type="entry name" value="TAP42"/>
    <property type="match status" value="1"/>
</dbReference>
<accession>A0A813R3A4</accession>
<dbReference type="Gene3D" id="1.25.40.540">
    <property type="entry name" value="TAP42-like family"/>
    <property type="match status" value="1"/>
</dbReference>
<keyword evidence="3" id="KW-1185">Reference proteome</keyword>
<dbReference type="PANTHER" id="PTHR10933:SF9">
    <property type="entry name" value="IMMUNOGLOBULIN-BINDING PROTEIN 1"/>
    <property type="match status" value="1"/>
</dbReference>
<gene>
    <name evidence="2" type="ORF">OXX778_LOCUS5171</name>
</gene>
<dbReference type="GO" id="GO:0009966">
    <property type="term" value="P:regulation of signal transduction"/>
    <property type="evidence" value="ECO:0007669"/>
    <property type="project" value="InterPro"/>
</dbReference>
<dbReference type="Proteomes" id="UP000663879">
    <property type="component" value="Unassembled WGS sequence"/>
</dbReference>
<evidence type="ECO:0000313" key="2">
    <source>
        <dbReference type="EMBL" id="CAF0775286.1"/>
    </source>
</evidence>
<feature type="region of interest" description="Disordered" evidence="1">
    <location>
        <begin position="296"/>
        <end position="360"/>
    </location>
</feature>
<dbReference type="InterPro" id="IPR038511">
    <property type="entry name" value="TAP42/TAP46-like_sf"/>
</dbReference>
<dbReference type="AlphaFoldDB" id="A0A813R3A4"/>
<dbReference type="InterPro" id="IPR007304">
    <property type="entry name" value="TAP46-like"/>
</dbReference>